<keyword evidence="2" id="KW-1185">Reference proteome</keyword>
<proteinExistence type="predicted"/>
<evidence type="ECO:0000313" key="2">
    <source>
        <dbReference type="Proteomes" id="UP000242999"/>
    </source>
</evidence>
<dbReference type="Gene3D" id="3.40.50.2000">
    <property type="entry name" value="Glycogen Phosphorylase B"/>
    <property type="match status" value="1"/>
</dbReference>
<name>A0A1H6RJ31_9GAMM</name>
<gene>
    <name evidence="1" type="ORF">SAMN05421831_10483</name>
</gene>
<protein>
    <submittedName>
        <fullName evidence="1">Glycosyltransferase involved in cell wall bisynthesis</fullName>
    </submittedName>
</protein>
<dbReference type="Proteomes" id="UP000242999">
    <property type="component" value="Unassembled WGS sequence"/>
</dbReference>
<dbReference type="OrthoDB" id="9801609at2"/>
<dbReference type="AlphaFoldDB" id="A0A1H6RJ31"/>
<dbReference type="Pfam" id="PF13692">
    <property type="entry name" value="Glyco_trans_1_4"/>
    <property type="match status" value="1"/>
</dbReference>
<dbReference type="GO" id="GO:0016757">
    <property type="term" value="F:glycosyltransferase activity"/>
    <property type="evidence" value="ECO:0007669"/>
    <property type="project" value="TreeGrafter"/>
</dbReference>
<sequence>MSIYQFPQPIAYCSPMLPKRTGIADYSAYILPYLQAQIDVQVYDDDSSTCSAWLARAPWDQTEAQQAYLSTQTLLTTPAPEIPKVRLYHLGNNPWYHNGIYQALQAYPGIVVLHDAVLYYLFAGQDPQQLHQAFQLHYGTEKGEQKFRVLMQTTPNYDPTQWPKPEQEPLLGAIFPYALGIFVHSHTSAQRVRQAGYTGPIQVIPLPYYPQENPATALSTETQTICTRLQTYQAQGIQVLGMFGFVTRTKRIDTILRVLAALNTPQEKVHLLIVGTGDALAAKLAGYGVQAWVTETGFVDEEDFHTYLQTVDVVLNLRYPSMGESSATLIQALAHARPTLVTDDAWFSELPDEVVIKLPWQAEQEEQTLMQALQDLLADPQKAQALGARARAYVQQAHPPETVAQAYLQGIEACWQARHPTQAKTLAPSLEVVNYYQQGLQAQLNVDAL</sequence>
<dbReference type="PANTHER" id="PTHR12526:SF636">
    <property type="entry name" value="BLL3647 PROTEIN"/>
    <property type="match status" value="1"/>
</dbReference>
<keyword evidence="1" id="KW-0808">Transferase</keyword>
<dbReference type="RefSeq" id="WP_093308959.1">
    <property type="nucleotide sequence ID" value="NZ_FNYH01000004.1"/>
</dbReference>
<evidence type="ECO:0000313" key="1">
    <source>
        <dbReference type="EMBL" id="SEI55763.1"/>
    </source>
</evidence>
<accession>A0A1H6RJ31</accession>
<dbReference type="STRING" id="64971.SAMN05421831_10483"/>
<dbReference type="CDD" id="cd03801">
    <property type="entry name" value="GT4_PimA-like"/>
    <property type="match status" value="1"/>
</dbReference>
<dbReference type="EMBL" id="FNYH01000004">
    <property type="protein sequence ID" value="SEI55763.1"/>
    <property type="molecule type" value="Genomic_DNA"/>
</dbReference>
<dbReference type="PANTHER" id="PTHR12526">
    <property type="entry name" value="GLYCOSYLTRANSFERASE"/>
    <property type="match status" value="1"/>
</dbReference>
<reference evidence="2" key="1">
    <citation type="submission" date="2016-10" db="EMBL/GenBank/DDBJ databases">
        <authorList>
            <person name="Varghese N."/>
            <person name="Submissions S."/>
        </authorList>
    </citation>
    <scope>NUCLEOTIDE SEQUENCE [LARGE SCALE GENOMIC DNA]</scope>
    <source>
        <strain evidence="2">DSM 7165</strain>
    </source>
</reference>
<dbReference type="SUPFAM" id="SSF53756">
    <property type="entry name" value="UDP-Glycosyltransferase/glycogen phosphorylase"/>
    <property type="match status" value="1"/>
</dbReference>
<organism evidence="1 2">
    <name type="scientific">Allopseudospirillum japonicum</name>
    <dbReference type="NCBI Taxonomy" id="64971"/>
    <lineage>
        <taxon>Bacteria</taxon>
        <taxon>Pseudomonadati</taxon>
        <taxon>Pseudomonadota</taxon>
        <taxon>Gammaproteobacteria</taxon>
        <taxon>Oceanospirillales</taxon>
        <taxon>Oceanospirillaceae</taxon>
        <taxon>Allopseudospirillum</taxon>
    </lineage>
</organism>